<organism evidence="1">
    <name type="scientific">Brachypodium distachyon</name>
    <name type="common">Purple false brome</name>
    <name type="synonym">Trachynia distachya</name>
    <dbReference type="NCBI Taxonomy" id="15368"/>
    <lineage>
        <taxon>Eukaryota</taxon>
        <taxon>Viridiplantae</taxon>
        <taxon>Streptophyta</taxon>
        <taxon>Embryophyta</taxon>
        <taxon>Tracheophyta</taxon>
        <taxon>Spermatophyta</taxon>
        <taxon>Magnoliopsida</taxon>
        <taxon>Liliopsida</taxon>
        <taxon>Poales</taxon>
        <taxon>Poaceae</taxon>
        <taxon>BOP clade</taxon>
        <taxon>Pooideae</taxon>
        <taxon>Stipodae</taxon>
        <taxon>Brachypodieae</taxon>
        <taxon>Brachypodium</taxon>
    </lineage>
</organism>
<dbReference type="InParanoid" id="A0A0Q3RME3"/>
<dbReference type="Gramene" id="KQK14106">
    <property type="protein sequence ID" value="KQK14106"/>
    <property type="gene ID" value="BRADI_1g14343v3"/>
</dbReference>
<evidence type="ECO:0000313" key="2">
    <source>
        <dbReference type="EnsemblPlants" id="KQK14106"/>
    </source>
</evidence>
<dbReference type="AlphaFoldDB" id="A0A0Q3RME3"/>
<dbReference type="EMBL" id="CM000880">
    <property type="protein sequence ID" value="KQK14106.1"/>
    <property type="molecule type" value="Genomic_DNA"/>
</dbReference>
<sequence length="113" mass="13260">MEKRRVPAGIEEMLGGWLDDFYSKIKRLMVCGGAAVIWTIWKCRNEACFQQKFPHDPAGLIFRVCTLLDAWNSLQKDRDRGKLEEGSKKLRMVMHEVYSKRHGWLHDVRRLGI</sequence>
<dbReference type="OrthoDB" id="689430at2759"/>
<name>A0A0Q3RME3_BRADI</name>
<dbReference type="EnsemblPlants" id="KQK14106">
    <property type="protein sequence ID" value="KQK14106"/>
    <property type="gene ID" value="BRADI_1g14343v3"/>
</dbReference>
<reference evidence="2" key="3">
    <citation type="submission" date="2018-08" db="UniProtKB">
        <authorList>
            <consortium name="EnsemblPlants"/>
        </authorList>
    </citation>
    <scope>IDENTIFICATION</scope>
    <source>
        <strain evidence="2">cv. Bd21</strain>
    </source>
</reference>
<evidence type="ECO:0000313" key="3">
    <source>
        <dbReference type="Proteomes" id="UP000008810"/>
    </source>
</evidence>
<reference evidence="1 2" key="1">
    <citation type="journal article" date="2010" name="Nature">
        <title>Genome sequencing and analysis of the model grass Brachypodium distachyon.</title>
        <authorList>
            <consortium name="International Brachypodium Initiative"/>
        </authorList>
    </citation>
    <scope>NUCLEOTIDE SEQUENCE [LARGE SCALE GENOMIC DNA]</scope>
    <source>
        <strain evidence="1 2">Bd21</strain>
    </source>
</reference>
<evidence type="ECO:0000313" key="1">
    <source>
        <dbReference type="EMBL" id="KQK14106.1"/>
    </source>
</evidence>
<protein>
    <submittedName>
        <fullName evidence="1 2">Uncharacterized protein</fullName>
    </submittedName>
</protein>
<keyword evidence="3" id="KW-1185">Reference proteome</keyword>
<proteinExistence type="predicted"/>
<reference evidence="1" key="2">
    <citation type="submission" date="2017-06" db="EMBL/GenBank/DDBJ databases">
        <title>WGS assembly of Brachypodium distachyon.</title>
        <authorList>
            <consortium name="The International Brachypodium Initiative"/>
            <person name="Lucas S."/>
            <person name="Harmon-Smith M."/>
            <person name="Lail K."/>
            <person name="Tice H."/>
            <person name="Grimwood J."/>
            <person name="Bruce D."/>
            <person name="Barry K."/>
            <person name="Shu S."/>
            <person name="Lindquist E."/>
            <person name="Wang M."/>
            <person name="Pitluck S."/>
            <person name="Vogel J.P."/>
            <person name="Garvin D.F."/>
            <person name="Mockler T.C."/>
            <person name="Schmutz J."/>
            <person name="Rokhsar D."/>
            <person name="Bevan M.W."/>
        </authorList>
    </citation>
    <scope>NUCLEOTIDE SEQUENCE</scope>
    <source>
        <strain evidence="1">Bd21</strain>
    </source>
</reference>
<dbReference type="Proteomes" id="UP000008810">
    <property type="component" value="Chromosome 1"/>
</dbReference>
<gene>
    <name evidence="1" type="ORF">BRADI_1g14343v3</name>
</gene>
<accession>A0A0Q3RME3</accession>